<evidence type="ECO:0000313" key="1">
    <source>
        <dbReference type="EMBL" id="PRQ42812.1"/>
    </source>
</evidence>
<name>A0A2P6R8S0_ROSCH</name>
<sequence>MQVVPWKLNRPDFHFRLPKVPDSTDSSCLLLLTTSPERRVHYHHNSQTSYYYPRGTFLPKIPLSTISFYPSRASRANCKDIETSFRFRCVVSIHFQVILEVYVVQSSGVY</sequence>
<dbReference type="EMBL" id="PDCK01000041">
    <property type="protein sequence ID" value="PRQ42812.1"/>
    <property type="molecule type" value="Genomic_DNA"/>
</dbReference>
<accession>A0A2P6R8S0</accession>
<reference evidence="1 2" key="1">
    <citation type="journal article" date="2018" name="Nat. Genet.">
        <title>The Rosa genome provides new insights in the design of modern roses.</title>
        <authorList>
            <person name="Bendahmane M."/>
        </authorList>
    </citation>
    <scope>NUCLEOTIDE SEQUENCE [LARGE SCALE GENOMIC DNA]</scope>
    <source>
        <strain evidence="2">cv. Old Blush</strain>
    </source>
</reference>
<dbReference type="AlphaFoldDB" id="A0A2P6R8S0"/>
<protein>
    <submittedName>
        <fullName evidence="1">Uncharacterized protein</fullName>
    </submittedName>
</protein>
<dbReference type="Gramene" id="PRQ42812">
    <property type="protein sequence ID" value="PRQ42812"/>
    <property type="gene ID" value="RchiOBHm_Chr3g0461731"/>
</dbReference>
<evidence type="ECO:0000313" key="2">
    <source>
        <dbReference type="Proteomes" id="UP000238479"/>
    </source>
</evidence>
<dbReference type="Proteomes" id="UP000238479">
    <property type="component" value="Chromosome 3"/>
</dbReference>
<organism evidence="1 2">
    <name type="scientific">Rosa chinensis</name>
    <name type="common">China rose</name>
    <dbReference type="NCBI Taxonomy" id="74649"/>
    <lineage>
        <taxon>Eukaryota</taxon>
        <taxon>Viridiplantae</taxon>
        <taxon>Streptophyta</taxon>
        <taxon>Embryophyta</taxon>
        <taxon>Tracheophyta</taxon>
        <taxon>Spermatophyta</taxon>
        <taxon>Magnoliopsida</taxon>
        <taxon>eudicotyledons</taxon>
        <taxon>Gunneridae</taxon>
        <taxon>Pentapetalae</taxon>
        <taxon>rosids</taxon>
        <taxon>fabids</taxon>
        <taxon>Rosales</taxon>
        <taxon>Rosaceae</taxon>
        <taxon>Rosoideae</taxon>
        <taxon>Rosoideae incertae sedis</taxon>
        <taxon>Rosa</taxon>
    </lineage>
</organism>
<comment type="caution">
    <text evidence="1">The sequence shown here is derived from an EMBL/GenBank/DDBJ whole genome shotgun (WGS) entry which is preliminary data.</text>
</comment>
<gene>
    <name evidence="1" type="ORF">RchiOBHm_Chr3g0461731</name>
</gene>
<keyword evidence="2" id="KW-1185">Reference proteome</keyword>
<proteinExistence type="predicted"/>